<gene>
    <name evidence="2" type="ORF">N4J17_04530</name>
    <name evidence="1" type="ORF">N4J17_09805</name>
</gene>
<dbReference type="Pfam" id="PF11363">
    <property type="entry name" value="DUF3164"/>
    <property type="match status" value="1"/>
</dbReference>
<name>A0ABZ2F125_METCP</name>
<evidence type="ECO:0000313" key="1">
    <source>
        <dbReference type="EMBL" id="WWF00777.1"/>
    </source>
</evidence>
<dbReference type="EMBL" id="CP104311">
    <property type="protein sequence ID" value="WWF00777.1"/>
    <property type="molecule type" value="Genomic_DNA"/>
</dbReference>
<sequence length="219" mass="24487">MAHTQAAPASSFQDINGVVHWRDAEGRLVPETLVKPIDKARDQLVREIVGKAMGLSGLLRDFKADAFGDIAAFVDLSAEQYGVTFRGTREGGKGNLTLYSYDGRYKVQRKYADLLRFDERLQAAKALIDECLHDWCDGARDELRALVNDAFQVDKTGRINTGRVLSLRRLDIKDPRWMEAMRAIGDATVSVGTASYIMVYERLGEADEWRLISMDLAGV</sequence>
<reference evidence="1 3" key="1">
    <citation type="submission" date="2022-09" db="EMBL/GenBank/DDBJ databases">
        <authorList>
            <person name="Giprobiosintez L."/>
        </authorList>
    </citation>
    <scope>NUCLEOTIDE SEQUENCE [LARGE SCALE GENOMIC DNA]</scope>
    <source>
        <strain evidence="1">VKPM-B-12549</strain>
        <strain evidence="3">VKPM-B-12549 (GBS-15)</strain>
    </source>
</reference>
<dbReference type="InterPro" id="IPR021505">
    <property type="entry name" value="Phage_B3_Orf6"/>
</dbReference>
<proteinExistence type="predicted"/>
<accession>A0ABZ2F125</accession>
<keyword evidence="3" id="KW-1185">Reference proteome</keyword>
<protein>
    <submittedName>
        <fullName evidence="1">DUF3164 family protein</fullName>
    </submittedName>
</protein>
<dbReference type="RefSeq" id="WP_198321683.1">
    <property type="nucleotide sequence ID" value="NZ_CP104311.1"/>
</dbReference>
<dbReference type="EMBL" id="CP104311">
    <property type="protein sequence ID" value="WWF02887.1"/>
    <property type="molecule type" value="Genomic_DNA"/>
</dbReference>
<dbReference type="Proteomes" id="UP001359308">
    <property type="component" value="Chromosome"/>
</dbReference>
<organism evidence="1 3">
    <name type="scientific">Methylococcus capsulatus</name>
    <dbReference type="NCBI Taxonomy" id="414"/>
    <lineage>
        <taxon>Bacteria</taxon>
        <taxon>Pseudomonadati</taxon>
        <taxon>Pseudomonadota</taxon>
        <taxon>Gammaproteobacteria</taxon>
        <taxon>Methylococcales</taxon>
        <taxon>Methylococcaceae</taxon>
        <taxon>Methylococcus</taxon>
    </lineage>
</organism>
<evidence type="ECO:0000313" key="2">
    <source>
        <dbReference type="EMBL" id="WWF02887.1"/>
    </source>
</evidence>
<evidence type="ECO:0000313" key="3">
    <source>
        <dbReference type="Proteomes" id="UP001359308"/>
    </source>
</evidence>